<dbReference type="InterPro" id="IPR032823">
    <property type="entry name" value="BCA_ABC_TP_C"/>
</dbReference>
<dbReference type="GO" id="GO:0005304">
    <property type="term" value="F:L-valine transmembrane transporter activity"/>
    <property type="evidence" value="ECO:0007669"/>
    <property type="project" value="TreeGrafter"/>
</dbReference>
<dbReference type="PANTHER" id="PTHR45772:SF7">
    <property type="entry name" value="AMINO ACID ABC TRANSPORTER ATP-BINDING PROTEIN"/>
    <property type="match status" value="1"/>
</dbReference>
<dbReference type="FunFam" id="3.40.50.300:FF:000421">
    <property type="entry name" value="Branched-chain amino acid ABC transporter ATP-binding protein"/>
    <property type="match status" value="1"/>
</dbReference>
<keyword evidence="1" id="KW-0813">Transport</keyword>
<evidence type="ECO:0000313" key="5">
    <source>
        <dbReference type="EMBL" id="SEM96290.1"/>
    </source>
</evidence>
<accession>A0A1H8CMM4</accession>
<proteinExistence type="predicted"/>
<keyword evidence="2" id="KW-0547">Nucleotide-binding</keyword>
<protein>
    <submittedName>
        <fullName evidence="5">Amino acid/amide ABC transporter ATP-binding protein 1, HAAT family</fullName>
    </submittedName>
</protein>
<dbReference type="PANTHER" id="PTHR45772">
    <property type="entry name" value="CONSERVED COMPONENT OF ABC TRANSPORTER FOR NATURAL AMINO ACIDS-RELATED"/>
    <property type="match status" value="1"/>
</dbReference>
<dbReference type="GO" id="GO:0005524">
    <property type="term" value="F:ATP binding"/>
    <property type="evidence" value="ECO:0007669"/>
    <property type="project" value="UniProtKB-KW"/>
</dbReference>
<dbReference type="EMBL" id="FOCG01000002">
    <property type="protein sequence ID" value="SEM96290.1"/>
    <property type="molecule type" value="Genomic_DNA"/>
</dbReference>
<dbReference type="CDD" id="cd03219">
    <property type="entry name" value="ABC_Mj1267_LivG_branched"/>
    <property type="match status" value="1"/>
</dbReference>
<evidence type="ECO:0000256" key="2">
    <source>
        <dbReference type="ARBA" id="ARBA00022741"/>
    </source>
</evidence>
<evidence type="ECO:0000256" key="1">
    <source>
        <dbReference type="ARBA" id="ARBA00022448"/>
    </source>
</evidence>
<dbReference type="GO" id="GO:1903806">
    <property type="term" value="P:L-isoleucine import across plasma membrane"/>
    <property type="evidence" value="ECO:0007669"/>
    <property type="project" value="TreeGrafter"/>
</dbReference>
<sequence length="274" mass="30850">MIERRSCQSFASDSDQNEMAYLQVNGITKQFGGLLAVDSVSFEVNKGEIISVIGPNGAGKTTVFNMLTGVYQIDKGEIIFDGKPIHNKTPQEIVEAGISRTFQNIRLFPNLRVIENVLVGTHIRTKYNFFDAFFRTKRFQEEEAEKTLRAVEILRSIGLESKMHDYAQNLPYGEQRKLEIARAIATDAKIILLDEPAAGMNPQESEELLRFIRELRDKGYTIILIEHDMSVVMNISDRIYVIDHGKKIAQGLPAEIANNQNVIQAYLGGVKKDA</sequence>
<dbReference type="GO" id="GO:0016887">
    <property type="term" value="F:ATP hydrolysis activity"/>
    <property type="evidence" value="ECO:0007669"/>
    <property type="project" value="InterPro"/>
</dbReference>
<feature type="domain" description="ABC transporter" evidence="4">
    <location>
        <begin position="22"/>
        <end position="269"/>
    </location>
</feature>
<dbReference type="PROSITE" id="PS50893">
    <property type="entry name" value="ABC_TRANSPORTER_2"/>
    <property type="match status" value="1"/>
</dbReference>
<dbReference type="GO" id="GO:1903805">
    <property type="term" value="P:L-valine import across plasma membrane"/>
    <property type="evidence" value="ECO:0007669"/>
    <property type="project" value="TreeGrafter"/>
</dbReference>
<dbReference type="GO" id="GO:0015808">
    <property type="term" value="P:L-alanine transport"/>
    <property type="evidence" value="ECO:0007669"/>
    <property type="project" value="TreeGrafter"/>
</dbReference>
<reference evidence="5 6" key="1">
    <citation type="submission" date="2016-10" db="EMBL/GenBank/DDBJ databases">
        <authorList>
            <person name="de Groot N.N."/>
        </authorList>
    </citation>
    <scope>NUCLEOTIDE SEQUENCE [LARGE SCALE GENOMIC DNA]</scope>
    <source>
        <strain evidence="5 6">CGMCC 1.5070</strain>
    </source>
</reference>
<dbReference type="InterPro" id="IPR051120">
    <property type="entry name" value="ABC_AA/LPS_Transport"/>
</dbReference>
<keyword evidence="3 5" id="KW-0067">ATP-binding</keyword>
<name>A0A1H8CMM4_9FIRM</name>
<dbReference type="Gene3D" id="3.40.50.300">
    <property type="entry name" value="P-loop containing nucleotide triphosphate hydrolases"/>
    <property type="match status" value="1"/>
</dbReference>
<organism evidence="5 6">
    <name type="scientific">Hydrogenoanaerobacterium saccharovorans</name>
    <dbReference type="NCBI Taxonomy" id="474960"/>
    <lineage>
        <taxon>Bacteria</taxon>
        <taxon>Bacillati</taxon>
        <taxon>Bacillota</taxon>
        <taxon>Clostridia</taxon>
        <taxon>Eubacteriales</taxon>
        <taxon>Oscillospiraceae</taxon>
        <taxon>Hydrogenoanaerobacterium</taxon>
    </lineage>
</organism>
<keyword evidence="6" id="KW-1185">Reference proteome</keyword>
<dbReference type="Pfam" id="PF12399">
    <property type="entry name" value="BCA_ABC_TP_C"/>
    <property type="match status" value="1"/>
</dbReference>
<dbReference type="SMART" id="SM00382">
    <property type="entry name" value="AAA"/>
    <property type="match status" value="1"/>
</dbReference>
<dbReference type="GO" id="GO:0015188">
    <property type="term" value="F:L-isoleucine transmembrane transporter activity"/>
    <property type="evidence" value="ECO:0007669"/>
    <property type="project" value="TreeGrafter"/>
</dbReference>
<dbReference type="GO" id="GO:0005886">
    <property type="term" value="C:plasma membrane"/>
    <property type="evidence" value="ECO:0007669"/>
    <property type="project" value="TreeGrafter"/>
</dbReference>
<dbReference type="InterPro" id="IPR003439">
    <property type="entry name" value="ABC_transporter-like_ATP-bd"/>
</dbReference>
<evidence type="ECO:0000259" key="4">
    <source>
        <dbReference type="PROSITE" id="PS50893"/>
    </source>
</evidence>
<dbReference type="Pfam" id="PF00005">
    <property type="entry name" value="ABC_tran"/>
    <property type="match status" value="1"/>
</dbReference>
<dbReference type="AlphaFoldDB" id="A0A1H8CMM4"/>
<dbReference type="Proteomes" id="UP000199158">
    <property type="component" value="Unassembled WGS sequence"/>
</dbReference>
<dbReference type="GO" id="GO:0042941">
    <property type="term" value="P:D-alanine transmembrane transport"/>
    <property type="evidence" value="ECO:0007669"/>
    <property type="project" value="TreeGrafter"/>
</dbReference>
<dbReference type="InterPro" id="IPR027417">
    <property type="entry name" value="P-loop_NTPase"/>
</dbReference>
<dbReference type="InterPro" id="IPR003593">
    <property type="entry name" value="AAA+_ATPase"/>
</dbReference>
<dbReference type="SUPFAM" id="SSF52540">
    <property type="entry name" value="P-loop containing nucleoside triphosphate hydrolases"/>
    <property type="match status" value="1"/>
</dbReference>
<evidence type="ECO:0000313" key="6">
    <source>
        <dbReference type="Proteomes" id="UP000199158"/>
    </source>
</evidence>
<dbReference type="STRING" id="474960.SAMN05216180_2233"/>
<dbReference type="GO" id="GO:0015192">
    <property type="term" value="F:L-phenylalanine transmembrane transporter activity"/>
    <property type="evidence" value="ECO:0007669"/>
    <property type="project" value="TreeGrafter"/>
</dbReference>
<gene>
    <name evidence="5" type="ORF">SAMN05216180_2233</name>
</gene>
<evidence type="ECO:0000256" key="3">
    <source>
        <dbReference type="ARBA" id="ARBA00022840"/>
    </source>
</evidence>